<dbReference type="Proteomes" id="UP001457282">
    <property type="component" value="Unassembled WGS sequence"/>
</dbReference>
<dbReference type="CDD" id="cd06222">
    <property type="entry name" value="RNase_H_like"/>
    <property type="match status" value="1"/>
</dbReference>
<gene>
    <name evidence="3" type="ORF">M0R45_037446</name>
</gene>
<reference evidence="3 4" key="1">
    <citation type="journal article" date="2023" name="G3 (Bethesda)">
        <title>A chromosome-length genome assembly and annotation of blackberry (Rubus argutus, cv. 'Hillquist').</title>
        <authorList>
            <person name="Bruna T."/>
            <person name="Aryal R."/>
            <person name="Dudchenko O."/>
            <person name="Sargent D.J."/>
            <person name="Mead D."/>
            <person name="Buti M."/>
            <person name="Cavallini A."/>
            <person name="Hytonen T."/>
            <person name="Andres J."/>
            <person name="Pham M."/>
            <person name="Weisz D."/>
            <person name="Mascagni F."/>
            <person name="Usai G."/>
            <person name="Natali L."/>
            <person name="Bassil N."/>
            <person name="Fernandez G.E."/>
            <person name="Lomsadze A."/>
            <person name="Armour M."/>
            <person name="Olukolu B."/>
            <person name="Poorten T."/>
            <person name="Britton C."/>
            <person name="Davik J."/>
            <person name="Ashrafi H."/>
            <person name="Aiden E.L."/>
            <person name="Borodovsky M."/>
            <person name="Worthington M."/>
        </authorList>
    </citation>
    <scope>NUCLEOTIDE SEQUENCE [LARGE SCALE GENOMIC DNA]</scope>
    <source>
        <strain evidence="3">PI 553951</strain>
    </source>
</reference>
<comment type="caution">
    <text evidence="3">The sequence shown here is derived from an EMBL/GenBank/DDBJ whole genome shotgun (WGS) entry which is preliminary data.</text>
</comment>
<dbReference type="GO" id="GO:0003676">
    <property type="term" value="F:nucleic acid binding"/>
    <property type="evidence" value="ECO:0007669"/>
    <property type="project" value="InterPro"/>
</dbReference>
<dbReference type="InterPro" id="IPR052929">
    <property type="entry name" value="RNase_H-like_EbsB-rel"/>
</dbReference>
<dbReference type="Pfam" id="PF13966">
    <property type="entry name" value="zf-RVT"/>
    <property type="match status" value="1"/>
</dbReference>
<dbReference type="InterPro" id="IPR002156">
    <property type="entry name" value="RNaseH_domain"/>
</dbReference>
<dbReference type="PANTHER" id="PTHR47074">
    <property type="entry name" value="BNAC02G40300D PROTEIN"/>
    <property type="match status" value="1"/>
</dbReference>
<dbReference type="InterPro" id="IPR026960">
    <property type="entry name" value="RVT-Znf"/>
</dbReference>
<evidence type="ECO:0000313" key="3">
    <source>
        <dbReference type="EMBL" id="KAK9913636.1"/>
    </source>
</evidence>
<name>A0AAW1W0L9_RUBAR</name>
<dbReference type="InterPro" id="IPR036397">
    <property type="entry name" value="RNaseH_sf"/>
</dbReference>
<organism evidence="3 4">
    <name type="scientific">Rubus argutus</name>
    <name type="common">Southern blackberry</name>
    <dbReference type="NCBI Taxonomy" id="59490"/>
    <lineage>
        <taxon>Eukaryota</taxon>
        <taxon>Viridiplantae</taxon>
        <taxon>Streptophyta</taxon>
        <taxon>Embryophyta</taxon>
        <taxon>Tracheophyta</taxon>
        <taxon>Spermatophyta</taxon>
        <taxon>Magnoliopsida</taxon>
        <taxon>eudicotyledons</taxon>
        <taxon>Gunneridae</taxon>
        <taxon>Pentapetalae</taxon>
        <taxon>rosids</taxon>
        <taxon>fabids</taxon>
        <taxon>Rosales</taxon>
        <taxon>Rosaceae</taxon>
        <taxon>Rosoideae</taxon>
        <taxon>Rosoideae incertae sedis</taxon>
        <taxon>Rubus</taxon>
    </lineage>
</organism>
<evidence type="ECO:0000259" key="2">
    <source>
        <dbReference type="Pfam" id="PF13966"/>
    </source>
</evidence>
<dbReference type="EMBL" id="JBEDUW010000007">
    <property type="protein sequence ID" value="KAK9913636.1"/>
    <property type="molecule type" value="Genomic_DNA"/>
</dbReference>
<dbReference type="SUPFAM" id="SSF53098">
    <property type="entry name" value="Ribonuclease H-like"/>
    <property type="match status" value="1"/>
</dbReference>
<keyword evidence="4" id="KW-1185">Reference proteome</keyword>
<accession>A0AAW1W0L9</accession>
<dbReference type="PANTHER" id="PTHR47074:SF73">
    <property type="entry name" value="OS04G0448401 PROTEIN"/>
    <property type="match status" value="1"/>
</dbReference>
<dbReference type="InterPro" id="IPR044730">
    <property type="entry name" value="RNase_H-like_dom_plant"/>
</dbReference>
<protein>
    <submittedName>
        <fullName evidence="3">Uncharacterized protein</fullName>
    </submittedName>
</protein>
<feature type="domain" description="RNase H type-1" evidence="1">
    <location>
        <begin position="369"/>
        <end position="491"/>
    </location>
</feature>
<dbReference type="Gene3D" id="3.30.420.10">
    <property type="entry name" value="Ribonuclease H-like superfamily/Ribonuclease H"/>
    <property type="match status" value="1"/>
</dbReference>
<sequence>MGFRDLESFNLALLAKQCWRIQNNPKALWVRILKARYFNHCKFFQAKIGSRSSWAWSSILAGRETISLGARWQVNNGKSIQVWEDRWVPNIPDGMLHPLPTSNRFTPLFANEIIKEDTHSWRTDHIDSFIPNSEVIAINNIVIGDANVDDRMIWPMEKSGKYTVRSGYHFLHNPIATIPKSSSSHGINKKVWSIIWGIDTLPKIKHFLWRVLTNSLPTGLNLYRRKLLKSPICSICGEFEESVEHCILLCAWTECTWFGSSLGLLIPKQAITTFDAWLIALANMKLPTSCTKQDLLSLFAFVAWNIWKGRCEAVYKSTPPTPSQTINTVRRQCLEFKQARCGVAKPTHTIPTPANAAWAPLLDPLIKINVDGAWDSTSKVAGAGVIIRGQNGNFIAGSATISSTSSVIEAEAAALVKGMKLAVQLNLDNVVLESDSQELINALDNHIERGNWRIYPFLTEFHRLRAALCNVSWRWISRQANRAADTAAKLAKSRLSTDVWVNRPPTCLIDVLTSDGLPSPH</sequence>
<feature type="domain" description="Reverse transcriptase zinc-binding" evidence="2">
    <location>
        <begin position="162"/>
        <end position="257"/>
    </location>
</feature>
<dbReference type="InterPro" id="IPR012337">
    <property type="entry name" value="RNaseH-like_sf"/>
</dbReference>
<dbReference type="GO" id="GO:0004523">
    <property type="term" value="F:RNA-DNA hybrid ribonuclease activity"/>
    <property type="evidence" value="ECO:0007669"/>
    <property type="project" value="InterPro"/>
</dbReference>
<proteinExistence type="predicted"/>
<dbReference type="AlphaFoldDB" id="A0AAW1W0L9"/>
<dbReference type="Pfam" id="PF13456">
    <property type="entry name" value="RVT_3"/>
    <property type="match status" value="1"/>
</dbReference>
<evidence type="ECO:0000259" key="1">
    <source>
        <dbReference type="Pfam" id="PF13456"/>
    </source>
</evidence>
<evidence type="ECO:0000313" key="4">
    <source>
        <dbReference type="Proteomes" id="UP001457282"/>
    </source>
</evidence>